<sequence>MIIPNEDCLHLFLSTFLLKSIDIAVVVDDEGKPAGTISREDFLTGRCECPIRQSTALTHSPDSHQEGNTSSATFLEKVLTHTFKTGIIGTDEHLGIIYFNSAAGEFLDKPEILRLGNPIWIISDACNISRHEMLEALKNAKTGAEQVINSWLNINEEKHFVQYRISMVPSNDGLAGYVISIQDTTSQRHAEANIRKLAYYDKLTQLPNRLLFEERIQQEIKRCKRTNAQFTFMIMDLDGFKQINDTLGHHIGDLLLRAVGNRLERTVRASDTVARFGGDEFIFLLPDIGTAAAAQTFIIKIREITGEPYIIDEQKTSINGSLGYAIYPDDGDSYEDLLKKADARMYHNKRAC</sequence>
<dbReference type="Gene3D" id="3.30.70.270">
    <property type="match status" value="1"/>
</dbReference>
<protein>
    <recommendedName>
        <fullName evidence="1">GGDEF domain-containing protein</fullName>
    </recommendedName>
</protein>
<evidence type="ECO:0000313" key="2">
    <source>
        <dbReference type="EMBL" id="GFM33222.1"/>
    </source>
</evidence>
<dbReference type="Pfam" id="PF00990">
    <property type="entry name" value="GGDEF"/>
    <property type="match status" value="1"/>
</dbReference>
<reference evidence="2 3" key="1">
    <citation type="submission" date="2020-05" db="EMBL/GenBank/DDBJ databases">
        <title>Draft genome sequence of Desulfovibrio sp. strain HN2T.</title>
        <authorList>
            <person name="Ueno A."/>
            <person name="Tamazawa S."/>
            <person name="Tamamura S."/>
            <person name="Murakami T."/>
            <person name="Kiyama T."/>
            <person name="Inomata H."/>
            <person name="Amano Y."/>
            <person name="Miyakawa K."/>
            <person name="Tamaki H."/>
            <person name="Naganuma T."/>
            <person name="Kaneko K."/>
        </authorList>
    </citation>
    <scope>NUCLEOTIDE SEQUENCE [LARGE SCALE GENOMIC DNA]</scope>
    <source>
        <strain evidence="2 3">HN2</strain>
    </source>
</reference>
<dbReference type="PROSITE" id="PS50887">
    <property type="entry name" value="GGDEF"/>
    <property type="match status" value="1"/>
</dbReference>
<dbReference type="FunFam" id="3.30.70.270:FF:000001">
    <property type="entry name" value="Diguanylate cyclase domain protein"/>
    <property type="match status" value="1"/>
</dbReference>
<evidence type="ECO:0000259" key="1">
    <source>
        <dbReference type="PROSITE" id="PS50887"/>
    </source>
</evidence>
<dbReference type="GO" id="GO:0003824">
    <property type="term" value="F:catalytic activity"/>
    <property type="evidence" value="ECO:0007669"/>
    <property type="project" value="UniProtKB-ARBA"/>
</dbReference>
<dbReference type="NCBIfam" id="TIGR00254">
    <property type="entry name" value="GGDEF"/>
    <property type="match status" value="1"/>
</dbReference>
<dbReference type="Gene3D" id="3.30.450.20">
    <property type="entry name" value="PAS domain"/>
    <property type="match status" value="1"/>
</dbReference>
<dbReference type="InterPro" id="IPR043128">
    <property type="entry name" value="Rev_trsase/Diguanyl_cyclase"/>
</dbReference>
<dbReference type="InterPro" id="IPR035965">
    <property type="entry name" value="PAS-like_dom_sf"/>
</dbReference>
<dbReference type="SMART" id="SM00267">
    <property type="entry name" value="GGDEF"/>
    <property type="match status" value="1"/>
</dbReference>
<accession>A0A7J0BJ10</accession>
<dbReference type="AlphaFoldDB" id="A0A7J0BJ10"/>
<dbReference type="SUPFAM" id="SSF55785">
    <property type="entry name" value="PYP-like sensor domain (PAS domain)"/>
    <property type="match status" value="1"/>
</dbReference>
<dbReference type="PANTHER" id="PTHR46663">
    <property type="entry name" value="DIGUANYLATE CYCLASE DGCT-RELATED"/>
    <property type="match status" value="1"/>
</dbReference>
<evidence type="ECO:0000313" key="3">
    <source>
        <dbReference type="Proteomes" id="UP000503840"/>
    </source>
</evidence>
<dbReference type="EMBL" id="BLVO01000013">
    <property type="protein sequence ID" value="GFM33222.1"/>
    <property type="molecule type" value="Genomic_DNA"/>
</dbReference>
<dbReference type="CDD" id="cd01949">
    <property type="entry name" value="GGDEF"/>
    <property type="match status" value="1"/>
</dbReference>
<dbReference type="InterPro" id="IPR000160">
    <property type="entry name" value="GGDEF_dom"/>
</dbReference>
<gene>
    <name evidence="2" type="ORF">DSM101010T_15870</name>
</gene>
<keyword evidence="3" id="KW-1185">Reference proteome</keyword>
<dbReference type="InterPro" id="IPR029787">
    <property type="entry name" value="Nucleotide_cyclase"/>
</dbReference>
<dbReference type="SUPFAM" id="SSF55073">
    <property type="entry name" value="Nucleotide cyclase"/>
    <property type="match status" value="1"/>
</dbReference>
<dbReference type="PANTHER" id="PTHR46663:SF3">
    <property type="entry name" value="SLL0267 PROTEIN"/>
    <property type="match status" value="1"/>
</dbReference>
<comment type="caution">
    <text evidence="2">The sequence shown here is derived from an EMBL/GenBank/DDBJ whole genome shotgun (WGS) entry which is preliminary data.</text>
</comment>
<dbReference type="InterPro" id="IPR052163">
    <property type="entry name" value="DGC-Regulatory_Protein"/>
</dbReference>
<dbReference type="Proteomes" id="UP000503840">
    <property type="component" value="Unassembled WGS sequence"/>
</dbReference>
<proteinExistence type="predicted"/>
<organism evidence="2 3">
    <name type="scientific">Desulfovibrio subterraneus</name>
    <dbReference type="NCBI Taxonomy" id="2718620"/>
    <lineage>
        <taxon>Bacteria</taxon>
        <taxon>Pseudomonadati</taxon>
        <taxon>Thermodesulfobacteriota</taxon>
        <taxon>Desulfovibrionia</taxon>
        <taxon>Desulfovibrionales</taxon>
        <taxon>Desulfovibrionaceae</taxon>
        <taxon>Desulfovibrio</taxon>
    </lineage>
</organism>
<name>A0A7J0BJ10_9BACT</name>
<feature type="domain" description="GGDEF" evidence="1">
    <location>
        <begin position="228"/>
        <end position="352"/>
    </location>
</feature>